<feature type="region of interest" description="Disordered" evidence="1">
    <location>
        <begin position="287"/>
        <end position="315"/>
    </location>
</feature>
<evidence type="ECO:0000313" key="3">
    <source>
        <dbReference type="Proteomes" id="UP000310158"/>
    </source>
</evidence>
<evidence type="ECO:0000313" key="2">
    <source>
        <dbReference type="EMBL" id="THH20019.1"/>
    </source>
</evidence>
<name>A0A4S4M4H8_9AGAM</name>
<feature type="compositionally biased region" description="Pro residues" evidence="1">
    <location>
        <begin position="60"/>
        <end position="76"/>
    </location>
</feature>
<sequence>TNFPPPPPPPPPPPLPSFLPRPPSAAAPRPFPSNFLPSRAHHARTGSSLQPSPTVSKPISLPPPPPPEPPKCYLLPPPPPWPPACLEYSPGKDFKVLFDPFTDKGRDGRFAALIEKVQEASLDNGEDARIKGKNKGKETLTRYQGEVVGGEPEPVVRDPWKVEEFRKPMVARPMRTGLYEIKYEYDSNSTGPPPPTAILVTNVLPLMPNQEIRRHFSKYGPILTFDPPNRQNDRWGAGYRVHQVQHTRRGEALNGKMGISGEGKKLKAILRELDDRRRRECEAKWWKEQEEKDREAAARATAKVPPGHVSSLTSP</sequence>
<feature type="region of interest" description="Disordered" evidence="1">
    <location>
        <begin position="1"/>
        <end position="76"/>
    </location>
</feature>
<dbReference type="PRINTS" id="PR01217">
    <property type="entry name" value="PRICHEXTENSN"/>
</dbReference>
<protein>
    <submittedName>
        <fullName evidence="2">Uncharacterized protein</fullName>
    </submittedName>
</protein>
<dbReference type="EMBL" id="SGPL01000031">
    <property type="protein sequence ID" value="THH20019.1"/>
    <property type="molecule type" value="Genomic_DNA"/>
</dbReference>
<feature type="non-terminal residue" evidence="2">
    <location>
        <position position="1"/>
    </location>
</feature>
<dbReference type="PANTHER" id="PTHR23330:SF9">
    <property type="entry name" value="PROLINE-RICH PROTEIN 11"/>
    <property type="match status" value="1"/>
</dbReference>
<keyword evidence="3" id="KW-1185">Reference proteome</keyword>
<proteinExistence type="predicted"/>
<evidence type="ECO:0000256" key="1">
    <source>
        <dbReference type="SAM" id="MobiDB-lite"/>
    </source>
</evidence>
<comment type="caution">
    <text evidence="2">The sequence shown here is derived from an EMBL/GenBank/DDBJ whole genome shotgun (WGS) entry which is preliminary data.</text>
</comment>
<gene>
    <name evidence="2" type="ORF">EW146_g1253</name>
</gene>
<dbReference type="Proteomes" id="UP000310158">
    <property type="component" value="Unassembled WGS sequence"/>
</dbReference>
<reference evidence="2 3" key="1">
    <citation type="submission" date="2019-02" db="EMBL/GenBank/DDBJ databases">
        <title>Genome sequencing of the rare red list fungi Bondarzewia mesenterica.</title>
        <authorList>
            <person name="Buettner E."/>
            <person name="Kellner H."/>
        </authorList>
    </citation>
    <scope>NUCLEOTIDE SEQUENCE [LARGE SCALE GENOMIC DNA]</scope>
    <source>
        <strain evidence="2 3">DSM 108281</strain>
    </source>
</reference>
<accession>A0A4S4M4H8</accession>
<dbReference type="AlphaFoldDB" id="A0A4S4M4H8"/>
<dbReference type="OrthoDB" id="308383at2759"/>
<feature type="compositionally biased region" description="Basic and acidic residues" evidence="1">
    <location>
        <begin position="287"/>
        <end position="297"/>
    </location>
</feature>
<organism evidence="2 3">
    <name type="scientific">Bondarzewia mesenterica</name>
    <dbReference type="NCBI Taxonomy" id="1095465"/>
    <lineage>
        <taxon>Eukaryota</taxon>
        <taxon>Fungi</taxon>
        <taxon>Dikarya</taxon>
        <taxon>Basidiomycota</taxon>
        <taxon>Agaricomycotina</taxon>
        <taxon>Agaricomycetes</taxon>
        <taxon>Russulales</taxon>
        <taxon>Bondarzewiaceae</taxon>
        <taxon>Bondarzewia</taxon>
    </lineage>
</organism>
<feature type="compositionally biased region" description="Pro residues" evidence="1">
    <location>
        <begin position="1"/>
        <end position="31"/>
    </location>
</feature>
<feature type="compositionally biased region" description="Polar residues" evidence="1">
    <location>
        <begin position="45"/>
        <end position="57"/>
    </location>
</feature>
<dbReference type="PANTHER" id="PTHR23330">
    <property type="entry name" value="P300 TRANSCRIPTIONAL COFACTOR JMY-RELATED"/>
    <property type="match status" value="1"/>
</dbReference>